<dbReference type="SUPFAM" id="SSF54695">
    <property type="entry name" value="POZ domain"/>
    <property type="match status" value="1"/>
</dbReference>
<protein>
    <recommendedName>
        <fullName evidence="1">BTB domain-containing protein</fullName>
    </recommendedName>
</protein>
<accession>A0A7S0D7B5</accession>
<name>A0A7S0D7B5_9EUKA</name>
<organism evidence="2">
    <name type="scientific">Amorphochlora amoebiformis</name>
    <dbReference type="NCBI Taxonomy" id="1561963"/>
    <lineage>
        <taxon>Eukaryota</taxon>
        <taxon>Sar</taxon>
        <taxon>Rhizaria</taxon>
        <taxon>Cercozoa</taxon>
        <taxon>Chlorarachniophyceae</taxon>
        <taxon>Amorphochlora</taxon>
    </lineage>
</organism>
<dbReference type="PROSITE" id="PS50097">
    <property type="entry name" value="BTB"/>
    <property type="match status" value="1"/>
</dbReference>
<proteinExistence type="predicted"/>
<dbReference type="EMBL" id="HBEM01012092">
    <property type="protein sequence ID" value="CAD8446032.1"/>
    <property type="molecule type" value="Transcribed_RNA"/>
</dbReference>
<dbReference type="AlphaFoldDB" id="A0A7S0D7B5"/>
<sequence length="295" mass="32697">MDAKKIDSKTALNPKEVRIAEIEGLPCDVVIKVGSKCEIWTHKSTLILASPIFKNIICDCADFPGEICVPETETIKDLVEIDSDAWIRFLKCVHPLTCGLVVKTKTLLEVGAIAFKYDAKGICHEVREAFKQLASSSLTLEDMAAASRIGMDISHLTSCFQDSLETHLKDKSLKEKARKMSTDMLLEIIDLFRGDNIENRNVLRIFRMFKKSTKNLKIMARRLISSGRLYNAKIIGFTENGFKVRFLDGVVKTVPPSFIEVKSTESIPAAAPILEVCNLGKSLALIQAMATSATT</sequence>
<evidence type="ECO:0000259" key="1">
    <source>
        <dbReference type="PROSITE" id="PS50097"/>
    </source>
</evidence>
<reference evidence="2" key="1">
    <citation type="submission" date="2021-01" db="EMBL/GenBank/DDBJ databases">
        <authorList>
            <person name="Corre E."/>
            <person name="Pelletier E."/>
            <person name="Niang G."/>
            <person name="Scheremetjew M."/>
            <person name="Finn R."/>
            <person name="Kale V."/>
            <person name="Holt S."/>
            <person name="Cochrane G."/>
            <person name="Meng A."/>
            <person name="Brown T."/>
            <person name="Cohen L."/>
        </authorList>
    </citation>
    <scope>NUCLEOTIDE SEQUENCE</scope>
    <source>
        <strain evidence="2">CCMP2058</strain>
    </source>
</reference>
<dbReference type="InterPro" id="IPR011333">
    <property type="entry name" value="SKP1/BTB/POZ_sf"/>
</dbReference>
<feature type="domain" description="BTB" evidence="1">
    <location>
        <begin position="27"/>
        <end position="57"/>
    </location>
</feature>
<dbReference type="Pfam" id="PF00651">
    <property type="entry name" value="BTB"/>
    <property type="match status" value="1"/>
</dbReference>
<dbReference type="InterPro" id="IPR000210">
    <property type="entry name" value="BTB/POZ_dom"/>
</dbReference>
<dbReference type="Gene3D" id="3.30.710.10">
    <property type="entry name" value="Potassium Channel Kv1.1, Chain A"/>
    <property type="match status" value="1"/>
</dbReference>
<evidence type="ECO:0000313" key="2">
    <source>
        <dbReference type="EMBL" id="CAD8446032.1"/>
    </source>
</evidence>
<gene>
    <name evidence="2" type="ORF">LAMO00422_LOCUS8431</name>
</gene>